<keyword evidence="3" id="KW-1185">Reference proteome</keyword>
<evidence type="ECO:0000256" key="1">
    <source>
        <dbReference type="SAM" id="Phobius"/>
    </source>
</evidence>
<keyword evidence="1" id="KW-1133">Transmembrane helix</keyword>
<dbReference type="EMBL" id="BQXU01000004">
    <property type="protein sequence ID" value="GKT41974.1"/>
    <property type="molecule type" value="Genomic_DNA"/>
</dbReference>
<evidence type="ECO:0000313" key="3">
    <source>
        <dbReference type="Proteomes" id="UP001055115"/>
    </source>
</evidence>
<protein>
    <submittedName>
        <fullName evidence="2">Uncharacterized protein</fullName>
    </submittedName>
</protein>
<keyword evidence="1" id="KW-0812">Transmembrane</keyword>
<keyword evidence="1" id="KW-0472">Membrane</keyword>
<dbReference type="AlphaFoldDB" id="A0AA37P744"/>
<sequence>MCACPVYTNETYKTSKKPLLEPESSQRTLACPPLNSNPNQLLLHQHHTSLERLKHGRQLAPHNGQAPRPERNRSAGCLLPAFSGAIVCWLLIGSISYSPVARASLGDAFIALAVFLIFFQAVLLLIACTEVGMLWPGRASPTLTAGTAGFAAAMPGAIWAAESWAHWGQGLFWALGGIYGGVALEVVTGFWSRVTRRLERSARSG</sequence>
<dbReference type="GeneID" id="73322957"/>
<evidence type="ECO:0000313" key="2">
    <source>
        <dbReference type="EMBL" id="GKT41974.1"/>
    </source>
</evidence>
<name>A0AA37P744_9PEZI</name>
<feature type="transmembrane region" description="Helical" evidence="1">
    <location>
        <begin position="140"/>
        <end position="159"/>
    </location>
</feature>
<gene>
    <name evidence="2" type="ORF">ColSpa_02155</name>
</gene>
<feature type="transmembrane region" description="Helical" evidence="1">
    <location>
        <begin position="171"/>
        <end position="191"/>
    </location>
</feature>
<dbReference type="RefSeq" id="XP_049124324.1">
    <property type="nucleotide sequence ID" value="XM_049268367.1"/>
</dbReference>
<organism evidence="2 3">
    <name type="scientific">Colletotrichum spaethianum</name>
    <dbReference type="NCBI Taxonomy" id="700344"/>
    <lineage>
        <taxon>Eukaryota</taxon>
        <taxon>Fungi</taxon>
        <taxon>Dikarya</taxon>
        <taxon>Ascomycota</taxon>
        <taxon>Pezizomycotina</taxon>
        <taxon>Sordariomycetes</taxon>
        <taxon>Hypocreomycetidae</taxon>
        <taxon>Glomerellales</taxon>
        <taxon>Glomerellaceae</taxon>
        <taxon>Colletotrichum</taxon>
        <taxon>Colletotrichum spaethianum species complex</taxon>
    </lineage>
</organism>
<accession>A0AA37P744</accession>
<feature type="transmembrane region" description="Helical" evidence="1">
    <location>
        <begin position="77"/>
        <end position="97"/>
    </location>
</feature>
<comment type="caution">
    <text evidence="2">The sequence shown here is derived from an EMBL/GenBank/DDBJ whole genome shotgun (WGS) entry which is preliminary data.</text>
</comment>
<dbReference type="Proteomes" id="UP001055115">
    <property type="component" value="Unassembled WGS sequence"/>
</dbReference>
<proteinExistence type="predicted"/>
<feature type="transmembrane region" description="Helical" evidence="1">
    <location>
        <begin position="109"/>
        <end position="128"/>
    </location>
</feature>
<reference evidence="2 3" key="1">
    <citation type="submission" date="2022-03" db="EMBL/GenBank/DDBJ databases">
        <title>Genome data of Colletotrichum spp.</title>
        <authorList>
            <person name="Utami Y.D."/>
            <person name="Hiruma K."/>
        </authorList>
    </citation>
    <scope>NUCLEOTIDE SEQUENCE [LARGE SCALE GENOMIC DNA]</scope>
    <source>
        <strain evidence="2 3">MAFF 239500</strain>
    </source>
</reference>